<proteinExistence type="predicted"/>
<protein>
    <recommendedName>
        <fullName evidence="1">FAD-binding domain-containing protein</fullName>
    </recommendedName>
</protein>
<dbReference type="InterPro" id="IPR002938">
    <property type="entry name" value="FAD-bd"/>
</dbReference>
<dbReference type="GO" id="GO:0016628">
    <property type="term" value="F:oxidoreductase activity, acting on the CH-CH group of donors, NAD or NADP as acceptor"/>
    <property type="evidence" value="ECO:0007669"/>
    <property type="project" value="InterPro"/>
</dbReference>
<dbReference type="InterPro" id="IPR036188">
    <property type="entry name" value="FAD/NAD-bd_sf"/>
</dbReference>
<sequence length="356" mass="38254">MKQCYDAVVVGAGPAGSAVARDVASRGFSVLLLEEHSVIGQPLHCSGLVTPRTIALAKVGEHVVQNEIRGAIIQSPLGKQLSIGGDKVYAHAIDRVRLDQAMASQAQESGAELVLDARFLGLERANGLVRACVERQGRRTRILTKLLIGADGAQSKVAKQLGVHRPHRTVFGLAAEVRAKEADGDRVTVLVDKDVAPGWFAWVIPLGNGRLRVGTGSANGLKPMDSLRRLRARLPQYFRGDALLGLAGGQIPLWSPMKLYSDNVLLVGDAARQVKPTTGGGVYMGLVGARHAARVTVEALQREDFSAAFLSRYQKGFMNDAGDELKRGADLQRLFAALSNAHLERLLAKLRSERLA</sequence>
<feature type="domain" description="FAD-binding" evidence="1">
    <location>
        <begin position="6"/>
        <end position="294"/>
    </location>
</feature>
<dbReference type="PRINTS" id="PR00420">
    <property type="entry name" value="RNGMNOXGNASE"/>
</dbReference>
<dbReference type="PANTHER" id="PTHR42685:SF18">
    <property type="entry name" value="DIGERANYLGERANYLGLYCEROPHOSPHOLIPID REDUCTASE"/>
    <property type="match status" value="1"/>
</dbReference>
<dbReference type="Pfam" id="PF01494">
    <property type="entry name" value="FAD_binding_3"/>
    <property type="match status" value="1"/>
</dbReference>
<evidence type="ECO:0000259" key="1">
    <source>
        <dbReference type="Pfam" id="PF01494"/>
    </source>
</evidence>
<name>X0SD84_9ZZZZ</name>
<gene>
    <name evidence="2" type="ORF">S01H1_13093</name>
</gene>
<accession>X0SD84</accession>
<dbReference type="Gene3D" id="3.50.50.60">
    <property type="entry name" value="FAD/NAD(P)-binding domain"/>
    <property type="match status" value="1"/>
</dbReference>
<dbReference type="PANTHER" id="PTHR42685">
    <property type="entry name" value="GERANYLGERANYL DIPHOSPHATE REDUCTASE"/>
    <property type="match status" value="1"/>
</dbReference>
<dbReference type="AlphaFoldDB" id="X0SD84"/>
<organism evidence="2">
    <name type="scientific">marine sediment metagenome</name>
    <dbReference type="NCBI Taxonomy" id="412755"/>
    <lineage>
        <taxon>unclassified sequences</taxon>
        <taxon>metagenomes</taxon>
        <taxon>ecological metagenomes</taxon>
    </lineage>
</organism>
<dbReference type="SUPFAM" id="SSF51905">
    <property type="entry name" value="FAD/NAD(P)-binding domain"/>
    <property type="match status" value="1"/>
</dbReference>
<dbReference type="InterPro" id="IPR050407">
    <property type="entry name" value="Geranylgeranyl_reductase"/>
</dbReference>
<evidence type="ECO:0000313" key="2">
    <source>
        <dbReference type="EMBL" id="GAF73106.1"/>
    </source>
</evidence>
<reference evidence="2" key="1">
    <citation type="journal article" date="2014" name="Front. Microbiol.">
        <title>High frequency of phylogenetically diverse reductive dehalogenase-homologous genes in deep subseafloor sedimentary metagenomes.</title>
        <authorList>
            <person name="Kawai M."/>
            <person name="Futagami T."/>
            <person name="Toyoda A."/>
            <person name="Takaki Y."/>
            <person name="Nishi S."/>
            <person name="Hori S."/>
            <person name="Arai W."/>
            <person name="Tsubouchi T."/>
            <person name="Morono Y."/>
            <person name="Uchiyama I."/>
            <person name="Ito T."/>
            <person name="Fujiyama A."/>
            <person name="Inagaki F."/>
            <person name="Takami H."/>
        </authorList>
    </citation>
    <scope>NUCLEOTIDE SEQUENCE</scope>
    <source>
        <strain evidence="2">Expedition CK06-06</strain>
    </source>
</reference>
<feature type="non-terminal residue" evidence="2">
    <location>
        <position position="356"/>
    </location>
</feature>
<dbReference type="GO" id="GO:0071949">
    <property type="term" value="F:FAD binding"/>
    <property type="evidence" value="ECO:0007669"/>
    <property type="project" value="InterPro"/>
</dbReference>
<dbReference type="InterPro" id="IPR011777">
    <property type="entry name" value="Geranylgeranyl_Rdtase_fam"/>
</dbReference>
<dbReference type="EMBL" id="BARS01006748">
    <property type="protein sequence ID" value="GAF73106.1"/>
    <property type="molecule type" value="Genomic_DNA"/>
</dbReference>
<comment type="caution">
    <text evidence="2">The sequence shown here is derived from an EMBL/GenBank/DDBJ whole genome shotgun (WGS) entry which is preliminary data.</text>
</comment>
<dbReference type="NCBIfam" id="TIGR02032">
    <property type="entry name" value="GG-red-SF"/>
    <property type="match status" value="1"/>
</dbReference>